<keyword evidence="3" id="KW-1185">Reference proteome</keyword>
<keyword evidence="1" id="KW-0472">Membrane</keyword>
<proteinExistence type="predicted"/>
<name>A0AAJ0F2I8_9PEZI</name>
<dbReference type="Proteomes" id="UP001224890">
    <property type="component" value="Unassembled WGS sequence"/>
</dbReference>
<keyword evidence="1" id="KW-0812">Transmembrane</keyword>
<sequence>MMCFKLGWRYKALRVIDLCGAMSNCCCICLSFAGARREMMAKSWPTLPSFV</sequence>
<comment type="caution">
    <text evidence="2">The sequence shown here is derived from an EMBL/GenBank/DDBJ whole genome shotgun (WGS) entry which is preliminary data.</text>
</comment>
<reference evidence="2" key="1">
    <citation type="submission" date="2021-06" db="EMBL/GenBank/DDBJ databases">
        <title>Comparative genomics, transcriptomics and evolutionary studies reveal genomic signatures of adaptation to plant cell wall in hemibiotrophic fungi.</title>
        <authorList>
            <consortium name="DOE Joint Genome Institute"/>
            <person name="Baroncelli R."/>
            <person name="Diaz J.F."/>
            <person name="Benocci T."/>
            <person name="Peng M."/>
            <person name="Battaglia E."/>
            <person name="Haridas S."/>
            <person name="Andreopoulos W."/>
            <person name="Labutti K."/>
            <person name="Pangilinan J."/>
            <person name="Floch G.L."/>
            <person name="Makela M.R."/>
            <person name="Henrissat B."/>
            <person name="Grigoriev I.V."/>
            <person name="Crouch J.A."/>
            <person name="De Vries R.P."/>
            <person name="Sukno S.A."/>
            <person name="Thon M.R."/>
        </authorList>
    </citation>
    <scope>NUCLEOTIDE SEQUENCE</scope>
    <source>
        <strain evidence="2">CBS 193.32</strain>
    </source>
</reference>
<dbReference type="GeneID" id="85458550"/>
<protein>
    <submittedName>
        <fullName evidence="2">Uncharacterized protein</fullName>
    </submittedName>
</protein>
<feature type="transmembrane region" description="Helical" evidence="1">
    <location>
        <begin position="12"/>
        <end position="35"/>
    </location>
</feature>
<dbReference type="AlphaFoldDB" id="A0AAJ0F2I8"/>
<keyword evidence="1" id="KW-1133">Transmembrane helix</keyword>
<evidence type="ECO:0000256" key="1">
    <source>
        <dbReference type="SAM" id="Phobius"/>
    </source>
</evidence>
<evidence type="ECO:0000313" key="2">
    <source>
        <dbReference type="EMBL" id="KAK1690538.1"/>
    </source>
</evidence>
<organism evidence="2 3">
    <name type="scientific">Colletotrichum godetiae</name>
    <dbReference type="NCBI Taxonomy" id="1209918"/>
    <lineage>
        <taxon>Eukaryota</taxon>
        <taxon>Fungi</taxon>
        <taxon>Dikarya</taxon>
        <taxon>Ascomycota</taxon>
        <taxon>Pezizomycotina</taxon>
        <taxon>Sordariomycetes</taxon>
        <taxon>Hypocreomycetidae</taxon>
        <taxon>Glomerellales</taxon>
        <taxon>Glomerellaceae</taxon>
        <taxon>Colletotrichum</taxon>
        <taxon>Colletotrichum acutatum species complex</taxon>
    </lineage>
</organism>
<dbReference type="RefSeq" id="XP_060434233.1">
    <property type="nucleotide sequence ID" value="XM_060574024.1"/>
</dbReference>
<dbReference type="EMBL" id="JAHMHR010000006">
    <property type="protein sequence ID" value="KAK1690538.1"/>
    <property type="molecule type" value="Genomic_DNA"/>
</dbReference>
<gene>
    <name evidence="2" type="ORF">BDP55DRAFT_651072</name>
</gene>
<accession>A0AAJ0F2I8</accession>
<evidence type="ECO:0000313" key="3">
    <source>
        <dbReference type="Proteomes" id="UP001224890"/>
    </source>
</evidence>